<protein>
    <submittedName>
        <fullName evidence="1">Uncharacterized protein</fullName>
    </submittedName>
</protein>
<reference evidence="1 2" key="1">
    <citation type="submission" date="2018-10" db="EMBL/GenBank/DDBJ databases">
        <title>A high-quality apple genome assembly.</title>
        <authorList>
            <person name="Hu J."/>
        </authorList>
    </citation>
    <scope>NUCLEOTIDE SEQUENCE [LARGE SCALE GENOMIC DNA]</scope>
    <source>
        <strain evidence="2">cv. HFTH1</strain>
        <tissue evidence="1">Young leaf</tissue>
    </source>
</reference>
<sequence length="171" mass="19361">MFLELHFIHDRWSTEPPKIDGTASSPFCSPAFYQVLGRAVRHVQHQQGLEPTEEKGFSMFRSWVNLRISTKEEDESEASSQLSIKPLIVQRYLRPPLSRSQLSITSASPYLLAISKTTQIVDTLDDLAFWLPTQILNDEDPPAMELNSNAMKSGGFRLRFNADAPKAQKLI</sequence>
<organism evidence="1 2">
    <name type="scientific">Malus domestica</name>
    <name type="common">Apple</name>
    <name type="synonym">Pyrus malus</name>
    <dbReference type="NCBI Taxonomy" id="3750"/>
    <lineage>
        <taxon>Eukaryota</taxon>
        <taxon>Viridiplantae</taxon>
        <taxon>Streptophyta</taxon>
        <taxon>Embryophyta</taxon>
        <taxon>Tracheophyta</taxon>
        <taxon>Spermatophyta</taxon>
        <taxon>Magnoliopsida</taxon>
        <taxon>eudicotyledons</taxon>
        <taxon>Gunneridae</taxon>
        <taxon>Pentapetalae</taxon>
        <taxon>rosids</taxon>
        <taxon>fabids</taxon>
        <taxon>Rosales</taxon>
        <taxon>Rosaceae</taxon>
        <taxon>Amygdaloideae</taxon>
        <taxon>Maleae</taxon>
        <taxon>Malus</taxon>
    </lineage>
</organism>
<accession>A0A498ITU2</accession>
<proteinExistence type="predicted"/>
<gene>
    <name evidence="1" type="ORF">DVH24_033047</name>
</gene>
<name>A0A498ITU2_MALDO</name>
<evidence type="ECO:0000313" key="2">
    <source>
        <dbReference type="Proteomes" id="UP000290289"/>
    </source>
</evidence>
<dbReference type="Proteomes" id="UP000290289">
    <property type="component" value="Chromosome 11"/>
</dbReference>
<keyword evidence="2" id="KW-1185">Reference proteome</keyword>
<dbReference type="EMBL" id="RDQH01000337">
    <property type="protein sequence ID" value="RXH84763.1"/>
    <property type="molecule type" value="Genomic_DNA"/>
</dbReference>
<dbReference type="AlphaFoldDB" id="A0A498ITU2"/>
<evidence type="ECO:0000313" key="1">
    <source>
        <dbReference type="EMBL" id="RXH84763.1"/>
    </source>
</evidence>
<comment type="caution">
    <text evidence="1">The sequence shown here is derived from an EMBL/GenBank/DDBJ whole genome shotgun (WGS) entry which is preliminary data.</text>
</comment>